<keyword evidence="2" id="KW-1185">Reference proteome</keyword>
<evidence type="ECO:0000313" key="1">
    <source>
        <dbReference type="EMBL" id="NGQ91742.1"/>
    </source>
</evidence>
<dbReference type="InterPro" id="IPR009389">
    <property type="entry name" value="DUF1045"/>
</dbReference>
<dbReference type="PIRSF" id="PIRSF033328">
    <property type="entry name" value="Phest_Mll4975"/>
    <property type="match status" value="1"/>
</dbReference>
<dbReference type="RefSeq" id="WP_165050602.1">
    <property type="nucleotide sequence ID" value="NZ_JAALFE010000011.1"/>
</dbReference>
<dbReference type="Proteomes" id="UP000474758">
    <property type="component" value="Unassembled WGS sequence"/>
</dbReference>
<proteinExistence type="predicted"/>
<evidence type="ECO:0000313" key="2">
    <source>
        <dbReference type="Proteomes" id="UP000474758"/>
    </source>
</evidence>
<dbReference type="NCBIfam" id="TIGR03223">
    <property type="entry name" value="Phn_opern_protn"/>
    <property type="match status" value="1"/>
</dbReference>
<protein>
    <submittedName>
        <fullName evidence="1">DUF1045 domain-containing protein</fullName>
    </submittedName>
</protein>
<dbReference type="AlphaFoldDB" id="A0A6M1TZL9"/>
<gene>
    <name evidence="1" type="ORF">G5V65_12620</name>
</gene>
<dbReference type="EMBL" id="JAALFE010000011">
    <property type="protein sequence ID" value="NGQ91742.1"/>
    <property type="molecule type" value="Genomic_DNA"/>
</dbReference>
<reference evidence="1 2" key="1">
    <citation type="submission" date="2020-02" db="EMBL/GenBank/DDBJ databases">
        <title>Rhodobacter translucens sp. nov., a novel bacterium isolated from activated sludge.</title>
        <authorList>
            <person name="Liu J."/>
        </authorList>
    </citation>
    <scope>NUCLEOTIDE SEQUENCE [LARGE SCALE GENOMIC DNA]</scope>
    <source>
        <strain evidence="1 2">HX-7-19</strain>
    </source>
</reference>
<name>A0A6M1TZL9_9RHOB</name>
<accession>A0A6M1TZL9</accession>
<comment type="caution">
    <text evidence="1">The sequence shown here is derived from an EMBL/GenBank/DDBJ whole genome shotgun (WGS) entry which is preliminary data.</text>
</comment>
<organism evidence="1 2">
    <name type="scientific">Paragemmobacter kunshanensis</name>
    <dbReference type="NCBI Taxonomy" id="2583234"/>
    <lineage>
        <taxon>Bacteria</taxon>
        <taxon>Pseudomonadati</taxon>
        <taxon>Pseudomonadota</taxon>
        <taxon>Alphaproteobacteria</taxon>
        <taxon>Rhodobacterales</taxon>
        <taxon>Paracoccaceae</taxon>
        <taxon>Paragemmobacter</taxon>
    </lineage>
</organism>
<dbReference type="Pfam" id="PF06299">
    <property type="entry name" value="DUF1045"/>
    <property type="match status" value="1"/>
</dbReference>
<sequence>MEQDRRYAIYYAPREGAFARAMAGWLGWDPRAGRAIAPPPDLPRLPAPLADLIRAPRRYGFHGTLKAPFRLAPGLTRADLDAALARLAAQLQPPVLPGLALRPIDGFLALCPAGDEAPLRAFAAEVVTRLDPLRAPLTEAEIARRNPATLSPRQRDLLAAWGYPHVMEEFRFHLTLTDRLSPNLAEGVAVALGPWLAPLLPRPFVIEDLCLFAEDTAQRFHLLSRHALTG</sequence>